<evidence type="ECO:0000256" key="2">
    <source>
        <dbReference type="SAM" id="MobiDB-lite"/>
    </source>
</evidence>
<organism evidence="4 5">
    <name type="scientific">Archangium gephyra</name>
    <dbReference type="NCBI Taxonomy" id="48"/>
    <lineage>
        <taxon>Bacteria</taxon>
        <taxon>Pseudomonadati</taxon>
        <taxon>Myxococcota</taxon>
        <taxon>Myxococcia</taxon>
        <taxon>Myxococcales</taxon>
        <taxon>Cystobacterineae</taxon>
        <taxon>Archangiaceae</taxon>
        <taxon>Archangium</taxon>
    </lineage>
</organism>
<evidence type="ECO:0000259" key="3">
    <source>
        <dbReference type="Pfam" id="PF25390"/>
    </source>
</evidence>
<comment type="caution">
    <text evidence="4">The sequence shown here is derived from an EMBL/GenBank/DDBJ whole genome shotgun (WGS) entry which is preliminary data.</text>
</comment>
<proteinExistence type="predicted"/>
<dbReference type="PANTHER" id="PTHR22870">
    <property type="entry name" value="REGULATOR OF CHROMOSOME CONDENSATION"/>
    <property type="match status" value="1"/>
</dbReference>
<gene>
    <name evidence="4" type="ORF">ATI61_107341</name>
</gene>
<evidence type="ECO:0000313" key="4">
    <source>
        <dbReference type="EMBL" id="REG29645.1"/>
    </source>
</evidence>
<dbReference type="PROSITE" id="PS50012">
    <property type="entry name" value="RCC1_3"/>
    <property type="match status" value="7"/>
</dbReference>
<evidence type="ECO:0000256" key="1">
    <source>
        <dbReference type="ARBA" id="ARBA00022737"/>
    </source>
</evidence>
<dbReference type="PRINTS" id="PR00633">
    <property type="entry name" value="RCCNDNSATION"/>
</dbReference>
<feature type="region of interest" description="Disordered" evidence="2">
    <location>
        <begin position="141"/>
        <end position="166"/>
    </location>
</feature>
<accession>A0ABX9JYP1</accession>
<protein>
    <submittedName>
        <fullName evidence="4">Alpha-tubulin suppressor-like RCC1 family protein</fullName>
    </submittedName>
</protein>
<dbReference type="EMBL" id="QUMU01000007">
    <property type="protein sequence ID" value="REG29645.1"/>
    <property type="molecule type" value="Genomic_DNA"/>
</dbReference>
<dbReference type="Pfam" id="PF25390">
    <property type="entry name" value="WD40_RLD"/>
    <property type="match status" value="1"/>
</dbReference>
<dbReference type="InterPro" id="IPR000408">
    <property type="entry name" value="Reg_chr_condens"/>
</dbReference>
<dbReference type="InterPro" id="IPR058923">
    <property type="entry name" value="RCC1-like_dom"/>
</dbReference>
<feature type="domain" description="RCC1-like" evidence="3">
    <location>
        <begin position="267"/>
        <end position="523"/>
    </location>
</feature>
<evidence type="ECO:0000313" key="5">
    <source>
        <dbReference type="Proteomes" id="UP000256345"/>
    </source>
</evidence>
<dbReference type="InterPro" id="IPR051210">
    <property type="entry name" value="Ub_ligase/GEF_domain"/>
</dbReference>
<sequence>MNMLDPLHPGTPYMLRGKPMRSASLWSARVVMGLLTLTLLLPWGARAQVSAEVQTYLSSINHLYESLEYERALEQIASAKRLTRGVEDDVALYLYEGIVLSDMGKNGKASTAFAAALYLKPDAKLPVQVSPKVEQLFEKLRQQVKQKSAPPPAKQKPEPPKPAPDAAEELRAPEIVKLHKPEFSNKVPGALLLRITARDARDSLLGFSWKANTGTLEPPTNTATASEVTWKAQACIPEGIKPTVTVTVTNTRGLSTSANFAVSATPCIVHAAGDKHSLRVGPDGKVWAWGSNTHGQLGDGTATHRSEPVQVSNLRGVSAVSAGGSHSLAVHKEGTVWAWGYNGSKQLGDGSTTNRSTPVRVRDLSDVLAVSAGGSHSLAMRNDGTVWAWGYNRSGQLGDGTTTHRSMPVQVKALSNVVAISAGMHHSLAVLTDGTVWSWGNNDSGQLGDGSTTNRSMPVVVSGLSGMVAVSAGSNHSLALRNDGTVWAWGYNRSGQLGDGTTTHRSTPVQVKTLGSVTAVSAGHFHSLAVRNDGTVRAWGSNESKQLGIETETHQSTPVQVVALSNVVAASAGAFHSLTLLKDGTVWAWGSNGAGQLGDGTVANRSTPEPISH</sequence>
<dbReference type="Pfam" id="PF00415">
    <property type="entry name" value="RCC1"/>
    <property type="match status" value="2"/>
</dbReference>
<dbReference type="SUPFAM" id="SSF50985">
    <property type="entry name" value="RCC1/BLIP-II"/>
    <property type="match status" value="1"/>
</dbReference>
<name>A0ABX9JYP1_9BACT</name>
<dbReference type="InterPro" id="IPR009091">
    <property type="entry name" value="RCC1/BLIP-II"/>
</dbReference>
<dbReference type="PROSITE" id="PS00626">
    <property type="entry name" value="RCC1_2"/>
    <property type="match status" value="6"/>
</dbReference>
<reference evidence="4 5" key="1">
    <citation type="submission" date="2018-08" db="EMBL/GenBank/DDBJ databases">
        <title>Genomic Encyclopedia of Archaeal and Bacterial Type Strains, Phase II (KMG-II): from individual species to whole genera.</title>
        <authorList>
            <person name="Goeker M."/>
        </authorList>
    </citation>
    <scope>NUCLEOTIDE SEQUENCE [LARGE SCALE GENOMIC DNA]</scope>
    <source>
        <strain evidence="4 5">DSM 2261</strain>
    </source>
</reference>
<keyword evidence="1" id="KW-0677">Repeat</keyword>
<dbReference type="PANTHER" id="PTHR22870:SF408">
    <property type="entry name" value="OS09G0560450 PROTEIN"/>
    <property type="match status" value="1"/>
</dbReference>
<keyword evidence="5" id="KW-1185">Reference proteome</keyword>
<dbReference type="Proteomes" id="UP000256345">
    <property type="component" value="Unassembled WGS sequence"/>
</dbReference>
<dbReference type="Gene3D" id="2.130.10.30">
    <property type="entry name" value="Regulator of chromosome condensation 1/beta-lactamase-inhibitor protein II"/>
    <property type="match status" value="2"/>
</dbReference>